<feature type="compositionally biased region" description="Polar residues" evidence="5">
    <location>
        <begin position="1667"/>
        <end position="1676"/>
    </location>
</feature>
<feature type="compositionally biased region" description="Basic and acidic residues" evidence="5">
    <location>
        <begin position="11"/>
        <end position="39"/>
    </location>
</feature>
<evidence type="ECO:0000256" key="5">
    <source>
        <dbReference type="SAM" id="MobiDB-lite"/>
    </source>
</evidence>
<feature type="region of interest" description="Disordered" evidence="5">
    <location>
        <begin position="1096"/>
        <end position="1140"/>
    </location>
</feature>
<feature type="compositionally biased region" description="Basic and acidic residues" evidence="5">
    <location>
        <begin position="1900"/>
        <end position="1919"/>
    </location>
</feature>
<evidence type="ECO:0000256" key="1">
    <source>
        <dbReference type="ARBA" id="ARBA00004123"/>
    </source>
</evidence>
<feature type="compositionally biased region" description="Polar residues" evidence="5">
    <location>
        <begin position="1920"/>
        <end position="1940"/>
    </location>
</feature>
<dbReference type="GO" id="GO:0003729">
    <property type="term" value="F:mRNA binding"/>
    <property type="evidence" value="ECO:0007669"/>
    <property type="project" value="TreeGrafter"/>
</dbReference>
<dbReference type="PANTHER" id="PTHR21597:SF0">
    <property type="entry name" value="THO COMPLEX SUBUNIT 2"/>
    <property type="match status" value="1"/>
</dbReference>
<dbReference type="GO" id="GO:0006397">
    <property type="term" value="P:mRNA processing"/>
    <property type="evidence" value="ECO:0007669"/>
    <property type="project" value="InterPro"/>
</dbReference>
<keyword evidence="10" id="KW-1185">Reference proteome</keyword>
<evidence type="ECO:0000256" key="3">
    <source>
        <dbReference type="ARBA" id="ARBA00019596"/>
    </source>
</evidence>
<feature type="compositionally biased region" description="Polar residues" evidence="5">
    <location>
        <begin position="1793"/>
        <end position="1805"/>
    </location>
</feature>
<organism evidence="9 10">
    <name type="scientific">Piedraia hortae CBS 480.64</name>
    <dbReference type="NCBI Taxonomy" id="1314780"/>
    <lineage>
        <taxon>Eukaryota</taxon>
        <taxon>Fungi</taxon>
        <taxon>Dikarya</taxon>
        <taxon>Ascomycota</taxon>
        <taxon>Pezizomycotina</taxon>
        <taxon>Dothideomycetes</taxon>
        <taxon>Dothideomycetidae</taxon>
        <taxon>Capnodiales</taxon>
        <taxon>Piedraiaceae</taxon>
        <taxon>Piedraia</taxon>
    </lineage>
</organism>
<dbReference type="EMBL" id="MU005969">
    <property type="protein sequence ID" value="KAF2861951.1"/>
    <property type="molecule type" value="Genomic_DNA"/>
</dbReference>
<feature type="compositionally biased region" description="Acidic residues" evidence="5">
    <location>
        <begin position="545"/>
        <end position="557"/>
    </location>
</feature>
<evidence type="ECO:0000313" key="9">
    <source>
        <dbReference type="EMBL" id="KAF2861951.1"/>
    </source>
</evidence>
<feature type="compositionally biased region" description="Basic and acidic residues" evidence="5">
    <location>
        <begin position="638"/>
        <end position="648"/>
    </location>
</feature>
<feature type="region of interest" description="Disordered" evidence="5">
    <location>
        <begin position="1"/>
        <end position="83"/>
    </location>
</feature>
<feature type="compositionally biased region" description="Polar residues" evidence="5">
    <location>
        <begin position="54"/>
        <end position="80"/>
    </location>
</feature>
<evidence type="ECO:0000259" key="7">
    <source>
        <dbReference type="Pfam" id="PF11732"/>
    </source>
</evidence>
<comment type="similarity">
    <text evidence="2">Belongs to the THOC2 family.</text>
</comment>
<protein>
    <recommendedName>
        <fullName evidence="3">THO complex subunit 2</fullName>
    </recommendedName>
</protein>
<feature type="region of interest" description="Disordered" evidence="5">
    <location>
        <begin position="485"/>
        <end position="557"/>
    </location>
</feature>
<dbReference type="InterPro" id="IPR040007">
    <property type="entry name" value="Tho2"/>
</dbReference>
<feature type="compositionally biased region" description="Low complexity" evidence="5">
    <location>
        <begin position="1635"/>
        <end position="1646"/>
    </location>
</feature>
<accession>A0A6A7C369</accession>
<dbReference type="Pfam" id="PF11262">
    <property type="entry name" value="Tho2"/>
    <property type="match status" value="1"/>
</dbReference>
<dbReference type="GO" id="GO:0006406">
    <property type="term" value="P:mRNA export from nucleus"/>
    <property type="evidence" value="ECO:0007669"/>
    <property type="project" value="InterPro"/>
</dbReference>
<feature type="domain" description="THO complex subunitTHOC2 N-terminal" evidence="7">
    <location>
        <begin position="819"/>
        <end position="896"/>
    </location>
</feature>
<evidence type="ECO:0000313" key="10">
    <source>
        <dbReference type="Proteomes" id="UP000799421"/>
    </source>
</evidence>
<dbReference type="InterPro" id="IPR032302">
    <property type="entry name" value="THOC2_N"/>
</dbReference>
<gene>
    <name evidence="9" type="ORF">K470DRAFT_256485</name>
</gene>
<evidence type="ECO:0000256" key="2">
    <source>
        <dbReference type="ARBA" id="ARBA00007857"/>
    </source>
</evidence>
<name>A0A6A7C369_9PEZI</name>
<feature type="region of interest" description="Disordered" evidence="5">
    <location>
        <begin position="1502"/>
        <end position="1981"/>
    </location>
</feature>
<dbReference type="Pfam" id="PF16134">
    <property type="entry name" value="THOC2_N"/>
    <property type="match status" value="1"/>
</dbReference>
<dbReference type="PANTHER" id="PTHR21597">
    <property type="entry name" value="THO2 PROTEIN"/>
    <property type="match status" value="1"/>
</dbReference>
<feature type="compositionally biased region" description="Basic and acidic residues" evidence="5">
    <location>
        <begin position="1502"/>
        <end position="1517"/>
    </location>
</feature>
<dbReference type="OrthoDB" id="29024at2759"/>
<feature type="compositionally biased region" description="Polar residues" evidence="5">
    <location>
        <begin position="620"/>
        <end position="635"/>
    </location>
</feature>
<dbReference type="Proteomes" id="UP000799421">
    <property type="component" value="Unassembled WGS sequence"/>
</dbReference>
<feature type="compositionally biased region" description="Basic and acidic residues" evidence="5">
    <location>
        <begin position="1546"/>
        <end position="1563"/>
    </location>
</feature>
<feature type="compositionally biased region" description="Basic and acidic residues" evidence="5">
    <location>
        <begin position="1678"/>
        <end position="1701"/>
    </location>
</feature>
<feature type="compositionally biased region" description="Basic and acidic residues" evidence="5">
    <location>
        <begin position="1620"/>
        <end position="1634"/>
    </location>
</feature>
<dbReference type="InterPro" id="IPR021418">
    <property type="entry name" value="THO_THOC2_C"/>
</dbReference>
<keyword evidence="4" id="KW-0539">Nucleus</keyword>
<evidence type="ECO:0000256" key="4">
    <source>
        <dbReference type="ARBA" id="ARBA00023242"/>
    </source>
</evidence>
<feature type="domain" description="THO complex subunit 2 N-terminal" evidence="8">
    <location>
        <begin position="89"/>
        <end position="817"/>
    </location>
</feature>
<evidence type="ECO:0000259" key="8">
    <source>
        <dbReference type="Pfam" id="PF16134"/>
    </source>
</evidence>
<feature type="region of interest" description="Disordered" evidence="5">
    <location>
        <begin position="620"/>
        <end position="649"/>
    </location>
</feature>
<feature type="compositionally biased region" description="Pro residues" evidence="5">
    <location>
        <begin position="1813"/>
        <end position="1824"/>
    </location>
</feature>
<feature type="compositionally biased region" description="Basic and acidic residues" evidence="5">
    <location>
        <begin position="487"/>
        <end position="505"/>
    </location>
</feature>
<dbReference type="InterPro" id="IPR021726">
    <property type="entry name" value="THO_THOC2_N"/>
</dbReference>
<proteinExistence type="inferred from homology"/>
<comment type="subcellular location">
    <subcellularLocation>
        <location evidence="1">Nucleus</location>
    </subcellularLocation>
</comment>
<feature type="compositionally biased region" description="Basic and acidic residues" evidence="5">
    <location>
        <begin position="1097"/>
        <end position="1126"/>
    </location>
</feature>
<feature type="compositionally biased region" description="Basic and acidic residues" evidence="5">
    <location>
        <begin position="1941"/>
        <end position="1957"/>
    </location>
</feature>
<feature type="domain" description="THO complex subunitTHOC2 C-terminal" evidence="6">
    <location>
        <begin position="1175"/>
        <end position="1483"/>
    </location>
</feature>
<evidence type="ECO:0000259" key="6">
    <source>
        <dbReference type="Pfam" id="PF11262"/>
    </source>
</evidence>
<dbReference type="Pfam" id="PF11732">
    <property type="entry name" value="Thoc2"/>
    <property type="match status" value="1"/>
</dbReference>
<feature type="compositionally biased region" description="Polar residues" evidence="5">
    <location>
        <begin position="1856"/>
        <end position="1867"/>
    </location>
</feature>
<sequence length="1981" mass="222571">MDITSVGKRKRSDEPDIERQSPHRPEDLALAQREVDSHTEQLVATPKMAPESPAAQQLADSKAAQSHSPAGTPAQKQTAQPPRYLYDYVTDKNVASWENDGKKALAAELQAADQTVVAIVLQELLRSALDGRMSAVAAGKLVRQAIFDRPDMDVQSLFLDVVSLLPDADHKSAALRMMLASTDIDPDVMRRVLDVSQLQSIGLVQSTFERMRIRKTTNLLYRQANFNLLREESEGYAKLMTEYFDMVDASSGHQGVDVSVADAAFQRVKALVGAFDLDVGRTLDITMDIGANAVVRAFAFIIRFYRCSSWWPSAQPLDHLKVKEPPVSNFPSWALPDASEHVGFDQMSEEQKMERDVQFWNECKEKGIQAFLDLGARKIVDEDALMEMTVEDEPVADTKTQGDDRRKRAAAYHKYARETKQLPPSGNPEAAQLLGFKLRFYASAARTVQDVLPENLVHFTALLIKIGFISLRDLWPHLYPADDEMGEERTRLEREKAEREARERPGGGLNALALAGSLTDDTVPNNRLLRSERSAATTPRPDKKEEEEEKKEEEEDLPLPENQKLYLLKALLAIGAIPEALFILGRYPWFMDVDPTLPPYLHRVIKFMLAPVIDSVNSGNHSGLSQSSPGVSDTTAGEDGRLPRDQQRPQRSLIKWLQLEGMNKEGNEGRYYYAAWSDILPQCHSLDDVLLLCNSLMTFVGPQIGQDVVVYGTMLRLAREDLTKDGSESNRKRWLDLMTRLLVPASSFTRHNPGLTDELFSLLQLYPLATRFSMYAEWFTGRTSRLPQVKTAFDYIRAEVKNIMRRISNDNVDSQARALGKVAYSASGVLILYMISQIESYSNMTNALVGCMRHFPPLAFDVLTWCLVHSLNGSGSGRDRQQADGMLTSQWLQALSQFVAALIQRYPSYNPAPVLRYVAHELRNGDSTNLEILQQILAQMAGVRLDMEFNEHQLLTMTTGELLVSELLQQVGDKRHLCKDSAKRLVQSLSDGHLAGQILIALAQEWQMYPFREFSRTMPLKVLSNNMDMVGQVFTQYLEVLRITMSVDEFEQSVPGVIELIGEFGLRPSAAFAIWRKAISQRMQEHDSSAKTIAKAKAVDETTEKAKAEPDAAEDEAKTEEPKTEEVVTNADGEVPKDDTGDVIMAETSEETARCHPVLEPIVERLPSVVEDRQNGISVAFFVTFWTLLPCDLHAPEGRYPATKALSAAEKEKRSKSLTSMHPNLLMAHKQKHLEEDAHRLKLYAEGRGLQNRLKAVTARLNQESVHWFDRSRDRDRIDPLHAALLQDCLLPRAMASPLDAHYCFLMVKALHDRGVPGFSMTHFINHLFCKQQLAPIICQCTADEASNFGRFLNDIVWLLTQWHASKETFEREATGQTAQPLPGFVIGPIDYNDSSSWKFMDYEHYRRMVCNCHTFLRNALIWCFDSTEHCHIRNGILVLKAMVNNFPQLTYHGKHLVEAMEKLSNDSRADIKAMAMSILGPLRRGLPKWIMPQAFRLNDASKENKRTTLSKTDEPSGTKLDPSATEFKPATPAPDGPEDGELEDEAKKERTATPKPPERVEIEVPVAASSMDPPRSAVATREPTPAANGTGSAHDLVSSRHNKPLPPPPVARAGRRFAPRNDERYGRLDRPGDSRPAASREPSPSHNNRAHSPPRRDEQSGFVPSVASNSGQPSRSFDIRHGRPGGDRRRDWDSKDDVYSDSRPNSRIPPKPDHRREQGMPLPPSGPRRPVADLDMNRDTSYGRLKAPPDLPPNPRDYNRTSTNNRDDFGNRPTGGGGGPSIHPSRARILPLQTTPSGPRTSNRPPAGAPTGPSPTNPLPPAGPSSSDWQRRQQRPNASSPRGNGPGGDYGFRGASNNWSQPQSIASPMEPARGRQREDLFSRGYRDREQRGYHNPTQRRREEEWGDERRGGWERRDYQNQNQSQQRRPAAQHSASQFEYENRRGFQPRREEERRTPMQGRKRGYDSTGEYGGEKRMRGQ</sequence>
<feature type="compositionally biased region" description="Basic and acidic residues" evidence="5">
    <location>
        <begin position="1873"/>
        <end position="1893"/>
    </location>
</feature>
<reference evidence="9" key="1">
    <citation type="journal article" date="2020" name="Stud. Mycol.">
        <title>101 Dothideomycetes genomes: a test case for predicting lifestyles and emergence of pathogens.</title>
        <authorList>
            <person name="Haridas S."/>
            <person name="Albert R."/>
            <person name="Binder M."/>
            <person name="Bloem J."/>
            <person name="Labutti K."/>
            <person name="Salamov A."/>
            <person name="Andreopoulos B."/>
            <person name="Baker S."/>
            <person name="Barry K."/>
            <person name="Bills G."/>
            <person name="Bluhm B."/>
            <person name="Cannon C."/>
            <person name="Castanera R."/>
            <person name="Culley D."/>
            <person name="Daum C."/>
            <person name="Ezra D."/>
            <person name="Gonzalez J."/>
            <person name="Henrissat B."/>
            <person name="Kuo A."/>
            <person name="Liang C."/>
            <person name="Lipzen A."/>
            <person name="Lutzoni F."/>
            <person name="Magnuson J."/>
            <person name="Mondo S."/>
            <person name="Nolan M."/>
            <person name="Ohm R."/>
            <person name="Pangilinan J."/>
            <person name="Park H.-J."/>
            <person name="Ramirez L."/>
            <person name="Alfaro M."/>
            <person name="Sun H."/>
            <person name="Tritt A."/>
            <person name="Yoshinaga Y."/>
            <person name="Zwiers L.-H."/>
            <person name="Turgeon B."/>
            <person name="Goodwin S."/>
            <person name="Spatafora J."/>
            <person name="Crous P."/>
            <person name="Grigoriev I."/>
        </authorList>
    </citation>
    <scope>NUCLEOTIDE SEQUENCE</scope>
    <source>
        <strain evidence="9">CBS 480.64</strain>
    </source>
</reference>
<dbReference type="GO" id="GO:0000445">
    <property type="term" value="C:THO complex part of transcription export complex"/>
    <property type="evidence" value="ECO:0007669"/>
    <property type="project" value="TreeGrafter"/>
</dbReference>